<evidence type="ECO:0000313" key="9">
    <source>
        <dbReference type="EMBL" id="KWA62758.1"/>
    </source>
</evidence>
<name>A0A107ASY9_9BURK</name>
<dbReference type="PANTHER" id="PTHR11552">
    <property type="entry name" value="GLUCOSE-METHANOL-CHOLINE GMC OXIDOREDUCTASE"/>
    <property type="match status" value="1"/>
</dbReference>
<proteinExistence type="inferred from homology"/>
<evidence type="ECO:0000256" key="1">
    <source>
        <dbReference type="ARBA" id="ARBA00001974"/>
    </source>
</evidence>
<dbReference type="InterPro" id="IPR012132">
    <property type="entry name" value="GMC_OxRdtase"/>
</dbReference>
<dbReference type="GO" id="GO:0050660">
    <property type="term" value="F:flavin adenine dinucleotide binding"/>
    <property type="evidence" value="ECO:0007669"/>
    <property type="project" value="InterPro"/>
</dbReference>
<comment type="cofactor">
    <cofactor evidence="1 7">
        <name>FAD</name>
        <dbReference type="ChEBI" id="CHEBI:57692"/>
    </cofactor>
</comment>
<keyword evidence="5" id="KW-0520">NAD</keyword>
<dbReference type="PROSITE" id="PS00624">
    <property type="entry name" value="GMC_OXRED_2"/>
    <property type="match status" value="1"/>
</dbReference>
<dbReference type="Pfam" id="PF00732">
    <property type="entry name" value="GMC_oxred_N"/>
    <property type="match status" value="1"/>
</dbReference>
<feature type="binding site" evidence="7">
    <location>
        <position position="85"/>
    </location>
    <ligand>
        <name>FAD</name>
        <dbReference type="ChEBI" id="CHEBI:57692"/>
    </ligand>
</feature>
<dbReference type="GO" id="GO:0016614">
    <property type="term" value="F:oxidoreductase activity, acting on CH-OH group of donors"/>
    <property type="evidence" value="ECO:0007669"/>
    <property type="project" value="InterPro"/>
</dbReference>
<dbReference type="STRING" id="1503054.WT74_09145"/>
<feature type="binding site" evidence="7">
    <location>
        <position position="210"/>
    </location>
    <ligand>
        <name>FAD</name>
        <dbReference type="ChEBI" id="CHEBI:57692"/>
    </ligand>
</feature>
<dbReference type="Pfam" id="PF05199">
    <property type="entry name" value="GMC_oxred_C"/>
    <property type="match status" value="1"/>
</dbReference>
<comment type="similarity">
    <text evidence="2">Belongs to the GMC oxidoreductase family.</text>
</comment>
<evidence type="ECO:0000313" key="10">
    <source>
        <dbReference type="Proteomes" id="UP000068603"/>
    </source>
</evidence>
<evidence type="ECO:0000256" key="7">
    <source>
        <dbReference type="PIRSR" id="PIRSR000137-2"/>
    </source>
</evidence>
<evidence type="ECO:0000259" key="8">
    <source>
        <dbReference type="PROSITE" id="PS00624"/>
    </source>
</evidence>
<evidence type="ECO:0000256" key="5">
    <source>
        <dbReference type="ARBA" id="ARBA00023027"/>
    </source>
</evidence>
<dbReference type="RefSeq" id="WP_060150103.1">
    <property type="nucleotide sequence ID" value="NZ_LPGD01000097.1"/>
</dbReference>
<feature type="active site" description="Proton donor" evidence="6">
    <location>
        <position position="436"/>
    </location>
</feature>
<dbReference type="InterPro" id="IPR007867">
    <property type="entry name" value="GMC_OxRtase_C"/>
</dbReference>
<protein>
    <submittedName>
        <fullName evidence="9">Choline dehydrogenase</fullName>
    </submittedName>
</protein>
<evidence type="ECO:0000256" key="6">
    <source>
        <dbReference type="PIRSR" id="PIRSR000137-1"/>
    </source>
</evidence>
<dbReference type="InterPro" id="IPR036188">
    <property type="entry name" value="FAD/NAD-bd_sf"/>
</dbReference>
<gene>
    <name evidence="9" type="ORF">WT44_14110</name>
</gene>
<dbReference type="SUPFAM" id="SSF51905">
    <property type="entry name" value="FAD/NAD(P)-binding domain"/>
    <property type="match status" value="1"/>
</dbReference>
<feature type="domain" description="Glucose-methanol-choline oxidoreductase N-terminal" evidence="8">
    <location>
        <begin position="246"/>
        <end position="260"/>
    </location>
</feature>
<feature type="active site" description="Proton acceptor" evidence="6">
    <location>
        <position position="478"/>
    </location>
</feature>
<dbReference type="InterPro" id="IPR000172">
    <property type="entry name" value="GMC_OxRdtase_N"/>
</dbReference>
<keyword evidence="4 7" id="KW-0274">FAD</keyword>
<reference evidence="9 10" key="1">
    <citation type="submission" date="2015-11" db="EMBL/GenBank/DDBJ databases">
        <title>Expanding the genomic diversity of Burkholderia species for the development of highly accurate diagnostics.</title>
        <authorList>
            <person name="Sahl J."/>
            <person name="Keim P."/>
            <person name="Wagner D."/>
        </authorList>
    </citation>
    <scope>NUCLEOTIDE SEQUENCE [LARGE SCALE GENOMIC DNA]</scope>
    <source>
        <strain evidence="9 10">MSMB1960WGS</strain>
    </source>
</reference>
<dbReference type="Proteomes" id="UP000068603">
    <property type="component" value="Unassembled WGS sequence"/>
</dbReference>
<evidence type="ECO:0000256" key="4">
    <source>
        <dbReference type="ARBA" id="ARBA00022827"/>
    </source>
</evidence>
<dbReference type="SUPFAM" id="SSF54373">
    <property type="entry name" value="FAD-linked reductases, C-terminal domain"/>
    <property type="match status" value="1"/>
</dbReference>
<dbReference type="Gene3D" id="3.50.50.60">
    <property type="entry name" value="FAD/NAD(P)-binding domain"/>
    <property type="match status" value="1"/>
</dbReference>
<organism evidence="9">
    <name type="scientific">Burkholderia stagnalis</name>
    <dbReference type="NCBI Taxonomy" id="1503054"/>
    <lineage>
        <taxon>Bacteria</taxon>
        <taxon>Pseudomonadati</taxon>
        <taxon>Pseudomonadota</taxon>
        <taxon>Betaproteobacteria</taxon>
        <taxon>Burkholderiales</taxon>
        <taxon>Burkholderiaceae</taxon>
        <taxon>Burkholderia</taxon>
        <taxon>Burkholderia cepacia complex</taxon>
    </lineage>
</organism>
<dbReference type="AlphaFoldDB" id="A0A107ASY9"/>
<keyword evidence="3" id="KW-0285">Flavoprotein</keyword>
<evidence type="ECO:0000256" key="3">
    <source>
        <dbReference type="ARBA" id="ARBA00022630"/>
    </source>
</evidence>
<comment type="caution">
    <text evidence="9">The sequence shown here is derived from an EMBL/GenBank/DDBJ whole genome shotgun (WGS) entry which is preliminary data.</text>
</comment>
<dbReference type="PIRSF" id="PIRSF000137">
    <property type="entry name" value="Alcohol_oxidase"/>
    <property type="match status" value="1"/>
</dbReference>
<accession>A0A107ASY9</accession>
<feature type="binding site" evidence="7">
    <location>
        <begin position="93"/>
        <end position="96"/>
    </location>
    <ligand>
        <name>FAD</name>
        <dbReference type="ChEBI" id="CHEBI:57692"/>
    </ligand>
</feature>
<dbReference type="PANTHER" id="PTHR11552:SF147">
    <property type="entry name" value="CHOLINE DEHYDROGENASE, MITOCHONDRIAL"/>
    <property type="match status" value="1"/>
</dbReference>
<evidence type="ECO:0000256" key="2">
    <source>
        <dbReference type="ARBA" id="ARBA00010790"/>
    </source>
</evidence>
<sequence>MNAHYDYIVIGSGSAGSIVAGRLAAHPSIKVLLLEAGPLASHYPAIRDPNQINCLYGIEAIHWGYKSVPQTRMNDRVMDVWRAKVTGGCTAHNDMVYVRGAPADFDQWASQYGCVGWRYQDVAPHFEQVESMLQPTTTTRNAFGQAFVSACEQLGHRFNPNYNDGRPMAGVSPLRSTIDARFERVTSYQRYVEPLLARQTNLTLADESLVERIEFSSTRRAAAVYYIRGGERVRAAASREIVLCAGAINSPQILMRSGIGDAAQLRRLGVPVQADLPGVGANLMDALIFQGIWTSKQPILGQPVNEGYAIVWANANADGQPANAAEMMRGRYTCGQSEHELRSFYSVTGDMMRLQSRGRVALRSADPAVAPLIDMNFLSAPGDFEQCVQGFELMRSLGNAPGLSAWRGEEQAPGPSVRTPGEIRNWILKNAGSLSHPVGTCRMGVGHDAVVDPQLRVRGVEGLRVVDASIMPRITSGHTQGPALMIGEKGAALVLAHA</sequence>
<dbReference type="EMBL" id="LPHB01000040">
    <property type="protein sequence ID" value="KWA62758.1"/>
    <property type="molecule type" value="Genomic_DNA"/>
</dbReference>
<dbReference type="Gene3D" id="3.30.410.40">
    <property type="match status" value="1"/>
</dbReference>